<evidence type="ECO:0000313" key="2">
    <source>
        <dbReference type="Proteomes" id="UP000324832"/>
    </source>
</evidence>
<keyword evidence="2" id="KW-1185">Reference proteome</keyword>
<accession>A0A5E4PPZ5</accession>
<evidence type="ECO:0000313" key="1">
    <source>
        <dbReference type="EMBL" id="VVC87074.1"/>
    </source>
</evidence>
<gene>
    <name evidence="1" type="ORF">LSINAPIS_LOCUS775</name>
</gene>
<reference evidence="1 2" key="1">
    <citation type="submission" date="2017-07" db="EMBL/GenBank/DDBJ databases">
        <authorList>
            <person name="Talla V."/>
            <person name="Backstrom N."/>
        </authorList>
    </citation>
    <scope>NUCLEOTIDE SEQUENCE [LARGE SCALE GENOMIC DNA]</scope>
</reference>
<dbReference type="AlphaFoldDB" id="A0A5E4PPZ5"/>
<proteinExistence type="predicted"/>
<organism evidence="1 2">
    <name type="scientific">Leptidea sinapis</name>
    <dbReference type="NCBI Taxonomy" id="189913"/>
    <lineage>
        <taxon>Eukaryota</taxon>
        <taxon>Metazoa</taxon>
        <taxon>Ecdysozoa</taxon>
        <taxon>Arthropoda</taxon>
        <taxon>Hexapoda</taxon>
        <taxon>Insecta</taxon>
        <taxon>Pterygota</taxon>
        <taxon>Neoptera</taxon>
        <taxon>Endopterygota</taxon>
        <taxon>Lepidoptera</taxon>
        <taxon>Glossata</taxon>
        <taxon>Ditrysia</taxon>
        <taxon>Papilionoidea</taxon>
        <taxon>Pieridae</taxon>
        <taxon>Dismorphiinae</taxon>
        <taxon>Leptidea</taxon>
    </lineage>
</organism>
<sequence>MSEVSRVKSVKSRQDTIKQDELKQSLPKVQSHFLVPSDRLDKITRRVIAPYAQIERKGERTYRKEEKYLDINRFNVFLEDTVDLNSLLYETANEFLFTSLTKLRMK</sequence>
<protein>
    <submittedName>
        <fullName evidence="1">Uncharacterized protein</fullName>
    </submittedName>
</protein>
<dbReference type="Proteomes" id="UP000324832">
    <property type="component" value="Unassembled WGS sequence"/>
</dbReference>
<dbReference type="EMBL" id="FZQP02000071">
    <property type="protein sequence ID" value="VVC87074.1"/>
    <property type="molecule type" value="Genomic_DNA"/>
</dbReference>
<name>A0A5E4PPZ5_9NEOP</name>